<reference evidence="1 2" key="1">
    <citation type="submission" date="2023-02" db="EMBL/GenBank/DDBJ databases">
        <title>LHISI_Scaffold_Assembly.</title>
        <authorList>
            <person name="Stuart O.P."/>
            <person name="Cleave R."/>
            <person name="Magrath M.J.L."/>
            <person name="Mikheyev A.S."/>
        </authorList>
    </citation>
    <scope>NUCLEOTIDE SEQUENCE [LARGE SCALE GENOMIC DNA]</scope>
    <source>
        <strain evidence="1">Daus_M_001</strain>
        <tissue evidence="1">Leg muscle</tissue>
    </source>
</reference>
<accession>A0ABQ9HPU3</accession>
<gene>
    <name evidence="1" type="ORF">PR048_012605</name>
</gene>
<comment type="caution">
    <text evidence="1">The sequence shown here is derived from an EMBL/GenBank/DDBJ whole genome shotgun (WGS) entry which is preliminary data.</text>
</comment>
<organism evidence="1 2">
    <name type="scientific">Dryococelus australis</name>
    <dbReference type="NCBI Taxonomy" id="614101"/>
    <lineage>
        <taxon>Eukaryota</taxon>
        <taxon>Metazoa</taxon>
        <taxon>Ecdysozoa</taxon>
        <taxon>Arthropoda</taxon>
        <taxon>Hexapoda</taxon>
        <taxon>Insecta</taxon>
        <taxon>Pterygota</taxon>
        <taxon>Neoptera</taxon>
        <taxon>Polyneoptera</taxon>
        <taxon>Phasmatodea</taxon>
        <taxon>Verophasmatodea</taxon>
        <taxon>Anareolatae</taxon>
        <taxon>Phasmatidae</taxon>
        <taxon>Eurycanthinae</taxon>
        <taxon>Dryococelus</taxon>
    </lineage>
</organism>
<name>A0ABQ9HPU3_9NEOP</name>
<evidence type="ECO:0000313" key="2">
    <source>
        <dbReference type="Proteomes" id="UP001159363"/>
    </source>
</evidence>
<evidence type="ECO:0000313" key="1">
    <source>
        <dbReference type="EMBL" id="KAJ8886394.1"/>
    </source>
</evidence>
<proteinExistence type="predicted"/>
<dbReference type="Proteomes" id="UP001159363">
    <property type="component" value="Chromosome X"/>
</dbReference>
<protein>
    <submittedName>
        <fullName evidence="1">Uncharacterized protein</fullName>
    </submittedName>
</protein>
<keyword evidence="2" id="KW-1185">Reference proteome</keyword>
<dbReference type="EMBL" id="JARBHB010000004">
    <property type="protein sequence ID" value="KAJ8886394.1"/>
    <property type="molecule type" value="Genomic_DNA"/>
</dbReference>
<sequence>MRCYNLTVKNPQSNYFKELEETILHLGFKERPHLIFNVVETSFSRDPSKTNVVGGVVGGGAFLPLEPLAPLEETTFHFFLLGEKLSPLVIFKGKNLWDDWQPTKEEAFSWFVNQWLCKLGQVLRVQWFKNQKLCKLDQVMRGQWFVQKLSQCDPNPPVEISESSSTPVLTPES</sequence>